<dbReference type="PROSITE" id="PS50112">
    <property type="entry name" value="PAS"/>
    <property type="match status" value="1"/>
</dbReference>
<dbReference type="CDD" id="cd01948">
    <property type="entry name" value="EAL"/>
    <property type="match status" value="1"/>
</dbReference>
<dbReference type="SMART" id="SM00052">
    <property type="entry name" value="EAL"/>
    <property type="match status" value="1"/>
</dbReference>
<evidence type="ECO:0000256" key="1">
    <source>
        <dbReference type="SAM" id="Phobius"/>
    </source>
</evidence>
<dbReference type="PANTHER" id="PTHR44757:SF2">
    <property type="entry name" value="BIOFILM ARCHITECTURE MAINTENANCE PROTEIN MBAA"/>
    <property type="match status" value="1"/>
</dbReference>
<protein>
    <submittedName>
        <fullName evidence="5">EAL domain-containing protein</fullName>
    </submittedName>
</protein>
<dbReference type="RefSeq" id="WP_136572672.1">
    <property type="nucleotide sequence ID" value="NZ_STFG01000003.1"/>
</dbReference>
<dbReference type="InterPro" id="IPR013655">
    <property type="entry name" value="PAS_fold_3"/>
</dbReference>
<evidence type="ECO:0000313" key="6">
    <source>
        <dbReference type="Proteomes" id="UP000308917"/>
    </source>
</evidence>
<dbReference type="InterPro" id="IPR000160">
    <property type="entry name" value="GGDEF_dom"/>
</dbReference>
<evidence type="ECO:0000259" key="3">
    <source>
        <dbReference type="PROSITE" id="PS50883"/>
    </source>
</evidence>
<dbReference type="OrthoDB" id="9813903at2"/>
<dbReference type="Pfam" id="PF08447">
    <property type="entry name" value="PAS_3"/>
    <property type="match status" value="1"/>
</dbReference>
<dbReference type="InterPro" id="IPR035919">
    <property type="entry name" value="EAL_sf"/>
</dbReference>
<dbReference type="SUPFAM" id="SSF141868">
    <property type="entry name" value="EAL domain-like"/>
    <property type="match status" value="1"/>
</dbReference>
<dbReference type="InterPro" id="IPR035965">
    <property type="entry name" value="PAS-like_dom_sf"/>
</dbReference>
<dbReference type="PROSITE" id="PS50887">
    <property type="entry name" value="GGDEF"/>
    <property type="match status" value="1"/>
</dbReference>
<dbReference type="SUPFAM" id="SSF55785">
    <property type="entry name" value="PYP-like sensor domain (PAS domain)"/>
    <property type="match status" value="2"/>
</dbReference>
<evidence type="ECO:0000259" key="4">
    <source>
        <dbReference type="PROSITE" id="PS50887"/>
    </source>
</evidence>
<evidence type="ECO:0000313" key="5">
    <source>
        <dbReference type="EMBL" id="THU04107.1"/>
    </source>
</evidence>
<dbReference type="PANTHER" id="PTHR44757">
    <property type="entry name" value="DIGUANYLATE CYCLASE DGCP"/>
    <property type="match status" value="1"/>
</dbReference>
<dbReference type="SMART" id="SM00267">
    <property type="entry name" value="GGDEF"/>
    <property type="match status" value="1"/>
</dbReference>
<dbReference type="AlphaFoldDB" id="A0A4S8FA18"/>
<dbReference type="InterPro" id="IPR043128">
    <property type="entry name" value="Rev_trsase/Diguanyl_cyclase"/>
</dbReference>
<dbReference type="InterPro" id="IPR052155">
    <property type="entry name" value="Biofilm_reg_signaling"/>
</dbReference>
<keyword evidence="1" id="KW-1133">Transmembrane helix</keyword>
<dbReference type="PROSITE" id="PS50883">
    <property type="entry name" value="EAL"/>
    <property type="match status" value="1"/>
</dbReference>
<dbReference type="Proteomes" id="UP000308917">
    <property type="component" value="Unassembled WGS sequence"/>
</dbReference>
<evidence type="ECO:0000259" key="2">
    <source>
        <dbReference type="PROSITE" id="PS50112"/>
    </source>
</evidence>
<keyword evidence="1" id="KW-0812">Transmembrane</keyword>
<dbReference type="SUPFAM" id="SSF55073">
    <property type="entry name" value="Nucleotide cyclase"/>
    <property type="match status" value="1"/>
</dbReference>
<keyword evidence="1" id="KW-0472">Membrane</keyword>
<dbReference type="Pfam" id="PF00563">
    <property type="entry name" value="EAL"/>
    <property type="match status" value="1"/>
</dbReference>
<dbReference type="CDD" id="cd00130">
    <property type="entry name" value="PAS"/>
    <property type="match status" value="1"/>
</dbReference>
<dbReference type="InterPro" id="IPR001633">
    <property type="entry name" value="EAL_dom"/>
</dbReference>
<feature type="domain" description="EAL" evidence="3">
    <location>
        <begin position="747"/>
        <end position="999"/>
    </location>
</feature>
<feature type="transmembrane region" description="Helical" evidence="1">
    <location>
        <begin position="30"/>
        <end position="50"/>
    </location>
</feature>
<feature type="transmembrane region" description="Helical" evidence="1">
    <location>
        <begin position="263"/>
        <end position="282"/>
    </location>
</feature>
<dbReference type="Pfam" id="PF00990">
    <property type="entry name" value="GGDEF"/>
    <property type="match status" value="1"/>
</dbReference>
<reference evidence="5 6" key="1">
    <citation type="journal article" date="2015" name="Antonie Van Leeuwenhoek">
        <title>Lampropedia puyangensis sp. nov., isolated from symptomatic bark of Populus ? euramericana canker and emended description of Lampropedia hyalina (Ehrenberg 1832) Lee et al. 2004.</title>
        <authorList>
            <person name="Li Y."/>
            <person name="Wang T."/>
            <person name="Piao C.G."/>
            <person name="Wang L.F."/>
            <person name="Tian G.Z."/>
            <person name="Zhu T.H."/>
            <person name="Guo M.W."/>
        </authorList>
    </citation>
    <scope>NUCLEOTIDE SEQUENCE [LARGE SCALE GENOMIC DNA]</scope>
    <source>
        <strain evidence="5 6">2-bin</strain>
    </source>
</reference>
<dbReference type="Gene3D" id="3.20.20.450">
    <property type="entry name" value="EAL domain"/>
    <property type="match status" value="1"/>
</dbReference>
<feature type="domain" description="GGDEF" evidence="4">
    <location>
        <begin position="600"/>
        <end position="738"/>
    </location>
</feature>
<sequence length="999" mass="112333">MIHTHTSDARLPQTVIGQPEGFASPLKKQVGFWLFAAIVLACLGTGLLMLNQGNNAREQLLQQAQQEMKAMQFAYALQSSAQAYGRFLFNVQNSLTGDPEHDGRSLVDQWNTAIANPEFASTHILRMIAVEQDAGLGGKIKKALLNHHGGIEVRAFTQSQGITLVALPAADIESRNDSTFGLVIAVDLRFSDWLREVQRLAETKGVEVHAFVGDTASPSSDMQPSLRWNNDQLHIAMQILGQRIELIFSPTGPIVAVNPISQALPWGLIVTGLVVLLAWIFLQRLRENELVFQGLRYRDYAYKGWMRYFAFVKHPLVPTAEIDRNDGYFHSLSPRFSQLLGYSQEAMQRLTIASITHPDDLEKLSQPEILRSQDQDYSYERISDLRLQHSLGHPVWVDLLIMRYKPANGKVAQHSLTARDLVILLDQSQPKTLQNQLHRRIQKNEQIFEQLPVGLCITDAQMQIVFMNARFKEYSNWYGPSPETLDQWWAHSLPDAEQRASVQDNWGQQVSAAIARNGMLEALELNLESDQSMPCRIVELSGIILDDQMVLTLVDLTAHKKAEEDIRQLAFYDITTGLPNRRLLLDRLEQATITSSHHEWYGALLLLNLDHLRTIRDDKGPILADAVLKETALRLRKITSEDQTVARTDTGEFAILLSALAYTEDDAIRRCEEIGHKIIQAIETPFIFDGRSIYPGIYLGTTLFNGVELSAEELLSRTNIALYQSKQKGLDTPHFFDPQMQASVRARVALEEDIRAGITMSEFVLYFQPQFNGQQLIGAEVLLRWRHGSGFVSPDKFITTAEQSNLILPLGNWVLSQACKQLAEWAKRPETAHLTLSVNVSPKQFKHDQFVDIVLQAITSSGAPANRLVIELTEGVLLENIENAIERMTQLRAYGVSFSLDDFGTGYSSLSYLQRLPLTEVKIDRSFLHDIDSNASGASIVRTIVSLGHSMGLKVVAEGIESQTQIDYLKTCDCFLWQGYFIGEPQPIESLEKLLVQTN</sequence>
<dbReference type="SMART" id="SM00091">
    <property type="entry name" value="PAS"/>
    <property type="match status" value="2"/>
</dbReference>
<dbReference type="InterPro" id="IPR029787">
    <property type="entry name" value="Nucleotide_cyclase"/>
</dbReference>
<name>A0A4S8FA18_9BURK</name>
<dbReference type="Pfam" id="PF13188">
    <property type="entry name" value="PAS_8"/>
    <property type="match status" value="1"/>
</dbReference>
<comment type="caution">
    <text evidence="5">The sequence shown here is derived from an EMBL/GenBank/DDBJ whole genome shotgun (WGS) entry which is preliminary data.</text>
</comment>
<proteinExistence type="predicted"/>
<keyword evidence="6" id="KW-1185">Reference proteome</keyword>
<dbReference type="Gene3D" id="3.30.70.270">
    <property type="match status" value="1"/>
</dbReference>
<dbReference type="EMBL" id="STFG01000003">
    <property type="protein sequence ID" value="THU04107.1"/>
    <property type="molecule type" value="Genomic_DNA"/>
</dbReference>
<dbReference type="Gene3D" id="3.30.450.20">
    <property type="entry name" value="PAS domain"/>
    <property type="match status" value="2"/>
</dbReference>
<dbReference type="NCBIfam" id="TIGR00254">
    <property type="entry name" value="GGDEF"/>
    <property type="match status" value="1"/>
</dbReference>
<dbReference type="InterPro" id="IPR000014">
    <property type="entry name" value="PAS"/>
</dbReference>
<accession>A0A4S8FA18</accession>
<dbReference type="CDD" id="cd01949">
    <property type="entry name" value="GGDEF"/>
    <property type="match status" value="1"/>
</dbReference>
<feature type="domain" description="PAS" evidence="2">
    <location>
        <begin position="326"/>
        <end position="376"/>
    </location>
</feature>
<organism evidence="5 6">
    <name type="scientific">Lampropedia puyangensis</name>
    <dbReference type="NCBI Taxonomy" id="1330072"/>
    <lineage>
        <taxon>Bacteria</taxon>
        <taxon>Pseudomonadati</taxon>
        <taxon>Pseudomonadota</taxon>
        <taxon>Betaproteobacteria</taxon>
        <taxon>Burkholderiales</taxon>
        <taxon>Comamonadaceae</taxon>
        <taxon>Lampropedia</taxon>
    </lineage>
</organism>
<dbReference type="NCBIfam" id="TIGR00229">
    <property type="entry name" value="sensory_box"/>
    <property type="match status" value="1"/>
</dbReference>
<gene>
    <name evidence="5" type="ORF">E9531_05125</name>
</gene>